<organism evidence="1 2">
    <name type="scientific">Ordospora colligata OC4</name>
    <dbReference type="NCBI Taxonomy" id="1354746"/>
    <lineage>
        <taxon>Eukaryota</taxon>
        <taxon>Fungi</taxon>
        <taxon>Fungi incertae sedis</taxon>
        <taxon>Microsporidia</taxon>
        <taxon>Ordosporidae</taxon>
        <taxon>Ordospora</taxon>
    </lineage>
</organism>
<dbReference type="RefSeq" id="XP_014563851.1">
    <property type="nucleotide sequence ID" value="XM_014708365.1"/>
</dbReference>
<reference evidence="1 2" key="1">
    <citation type="journal article" date="2014" name="MBio">
        <title>The Ordospora colligata genome; evolution of extreme reduction in microsporidia and host-to-parasite horizontal gene transfer.</title>
        <authorList>
            <person name="Pombert J.-F."/>
            <person name="Haag K.L."/>
            <person name="Beidas S."/>
            <person name="Ebert D."/>
            <person name="Keeling P.J."/>
        </authorList>
    </citation>
    <scope>NUCLEOTIDE SEQUENCE [LARGE SCALE GENOMIC DNA]</scope>
    <source>
        <strain evidence="1 2">OC4</strain>
    </source>
</reference>
<dbReference type="HOGENOM" id="CLU_1418301_0_0_1"/>
<evidence type="ECO:0000313" key="1">
    <source>
        <dbReference type="EMBL" id="KHN69809.1"/>
    </source>
</evidence>
<dbReference type="EMBL" id="JOKQ01000004">
    <property type="protein sequence ID" value="KHN69809.1"/>
    <property type="molecule type" value="Genomic_DNA"/>
</dbReference>
<dbReference type="AlphaFoldDB" id="A0A0B2UKR9"/>
<proteinExistence type="predicted"/>
<dbReference type="Proteomes" id="UP000031056">
    <property type="component" value="Unassembled WGS sequence"/>
</dbReference>
<evidence type="ECO:0000313" key="2">
    <source>
        <dbReference type="Proteomes" id="UP000031056"/>
    </source>
</evidence>
<feature type="non-terminal residue" evidence="1">
    <location>
        <position position="192"/>
    </location>
</feature>
<dbReference type="VEuPathDB" id="MicrosporidiaDB:M896_040010"/>
<dbReference type="InParanoid" id="A0A0B2UKR9"/>
<name>A0A0B2UKR9_9MICR</name>
<dbReference type="GeneID" id="26261440"/>
<protein>
    <submittedName>
        <fullName evidence="1">Uncharacterized protein</fullName>
    </submittedName>
</protein>
<keyword evidence="2" id="KW-1185">Reference proteome</keyword>
<comment type="caution">
    <text evidence="1">The sequence shown here is derived from an EMBL/GenBank/DDBJ whole genome shotgun (WGS) entry which is preliminary data.</text>
</comment>
<accession>A0A0B2UKR9</accession>
<sequence>MEYRSYLNKRINSEVECAEGMKSLIYVVTSVMFFGSALAKKVQAADMPIINPTEGEEKEKVNPLEEIPGTFPNFAACIEKDYAIRYHKLLQDVDEKLSDRKLFHCKEELKELRNLIINQNLYVKKLVAVLSNPNSSVESQTRAYIDYAVNDLNILRKVQDINLSDDVVLYIKIILESQEEFCKEARDPSKTP</sequence>
<gene>
    <name evidence="1" type="ORF">M896_040010</name>
</gene>